<dbReference type="AlphaFoldDB" id="A0A843XQK0"/>
<accession>A0A843XQK0</accession>
<feature type="chain" id="PRO_5032525071" description="Secreted protein" evidence="2">
    <location>
        <begin position="17"/>
        <end position="222"/>
    </location>
</feature>
<evidence type="ECO:0000256" key="1">
    <source>
        <dbReference type="SAM" id="MobiDB-lite"/>
    </source>
</evidence>
<gene>
    <name evidence="3" type="ORF">Taro_055267</name>
</gene>
<comment type="caution">
    <text evidence="3">The sequence shown here is derived from an EMBL/GenBank/DDBJ whole genome shotgun (WGS) entry which is preliminary data.</text>
</comment>
<keyword evidence="4" id="KW-1185">Reference proteome</keyword>
<feature type="region of interest" description="Disordered" evidence="1">
    <location>
        <begin position="165"/>
        <end position="187"/>
    </location>
</feature>
<evidence type="ECO:0000256" key="2">
    <source>
        <dbReference type="SAM" id="SignalP"/>
    </source>
</evidence>
<sequence length="222" mass="24829">MLMVLVLRWVVPFMQGTCSWSLERGGGGHSDVKAPTGQLYLWSSLVWSYTSHLPSARHLRACPDGSVKSFAELSWLAWDTEDGRSSTQYRLASPFLTASLFEALEPPREARHETVVRPNYGGYCCVLCVLPHSDETWSDKDTGMFGIASLSPDYDHPITCETSQQRRGAHRVEETGRSMGGDRKNRVLGVGRGSGSWGRYSFSPWGTIRAKYLSNSSFWKAR</sequence>
<feature type="compositionally biased region" description="Basic and acidic residues" evidence="1">
    <location>
        <begin position="170"/>
        <end position="185"/>
    </location>
</feature>
<protein>
    <recommendedName>
        <fullName evidence="5">Secreted protein</fullName>
    </recommendedName>
</protein>
<evidence type="ECO:0000313" key="3">
    <source>
        <dbReference type="EMBL" id="MQM22218.1"/>
    </source>
</evidence>
<feature type="signal peptide" evidence="2">
    <location>
        <begin position="1"/>
        <end position="16"/>
    </location>
</feature>
<evidence type="ECO:0000313" key="4">
    <source>
        <dbReference type="Proteomes" id="UP000652761"/>
    </source>
</evidence>
<proteinExistence type="predicted"/>
<reference evidence="3" key="1">
    <citation type="submission" date="2017-07" db="EMBL/GenBank/DDBJ databases">
        <title>Taro Niue Genome Assembly and Annotation.</title>
        <authorList>
            <person name="Atibalentja N."/>
            <person name="Keating K."/>
            <person name="Fields C.J."/>
        </authorList>
    </citation>
    <scope>NUCLEOTIDE SEQUENCE</scope>
    <source>
        <strain evidence="3">Niue_2</strain>
        <tissue evidence="3">Leaf</tissue>
    </source>
</reference>
<evidence type="ECO:0008006" key="5">
    <source>
        <dbReference type="Google" id="ProtNLM"/>
    </source>
</evidence>
<keyword evidence="2" id="KW-0732">Signal</keyword>
<dbReference type="Proteomes" id="UP000652761">
    <property type="component" value="Unassembled WGS sequence"/>
</dbReference>
<name>A0A843XQK0_COLES</name>
<organism evidence="3 4">
    <name type="scientific">Colocasia esculenta</name>
    <name type="common">Wild taro</name>
    <name type="synonym">Arum esculentum</name>
    <dbReference type="NCBI Taxonomy" id="4460"/>
    <lineage>
        <taxon>Eukaryota</taxon>
        <taxon>Viridiplantae</taxon>
        <taxon>Streptophyta</taxon>
        <taxon>Embryophyta</taxon>
        <taxon>Tracheophyta</taxon>
        <taxon>Spermatophyta</taxon>
        <taxon>Magnoliopsida</taxon>
        <taxon>Liliopsida</taxon>
        <taxon>Araceae</taxon>
        <taxon>Aroideae</taxon>
        <taxon>Colocasieae</taxon>
        <taxon>Colocasia</taxon>
    </lineage>
</organism>
<dbReference type="EMBL" id="NMUH01012418">
    <property type="protein sequence ID" value="MQM22218.1"/>
    <property type="molecule type" value="Genomic_DNA"/>
</dbReference>